<name>A0A4P9UV84_METBY</name>
<organism evidence="1 2">
    <name type="scientific">Methylotuvimicrobium buryatense</name>
    <name type="common">Methylomicrobium buryatense</name>
    <dbReference type="NCBI Taxonomy" id="95641"/>
    <lineage>
        <taxon>Bacteria</taxon>
        <taxon>Pseudomonadati</taxon>
        <taxon>Pseudomonadota</taxon>
        <taxon>Gammaproteobacteria</taxon>
        <taxon>Methylococcales</taxon>
        <taxon>Methylococcaceae</taxon>
        <taxon>Methylotuvimicrobium</taxon>
    </lineage>
</organism>
<evidence type="ECO:0000313" key="2">
    <source>
        <dbReference type="Proteomes" id="UP000305881"/>
    </source>
</evidence>
<sequence>MKEDLSNTELSVLKAIDAWHEHIRPLFENDKDCPDCPKRFIYGCFCSYERLVIEQSLDGLIGKGILSQIQCTKDSTEYCYRVMVNVKDQ</sequence>
<accession>A0A4P9UV84</accession>
<protein>
    <submittedName>
        <fullName evidence="1">Uncharacterized protein</fullName>
    </submittedName>
</protein>
<reference evidence="2" key="1">
    <citation type="journal article" date="2019" name="J. Bacteriol.">
        <title>A Mutagenic Screen Identifies a TonB-Dependent Receptor Required for the Lanthanide Metal Switch in the Type I Methanotroph 'Methylotuvimicrobium buryatense' 5GB1C.</title>
        <authorList>
            <person name="Groom J.D."/>
            <person name="Ford S.M."/>
            <person name="Pesesky M.W."/>
            <person name="Lidstrom M.E."/>
        </authorList>
    </citation>
    <scope>NUCLEOTIDE SEQUENCE [LARGE SCALE GENOMIC DNA]</scope>
    <source>
        <strain evidence="2">5GB1C</strain>
    </source>
</reference>
<gene>
    <name evidence="1" type="ORF">EQU24_16245</name>
</gene>
<proteinExistence type="predicted"/>
<dbReference type="KEGG" id="mbur:EQU24_16245"/>
<dbReference type="OrthoDB" id="5569831at2"/>
<dbReference type="EMBL" id="CP035467">
    <property type="protein sequence ID" value="QCW83616.1"/>
    <property type="molecule type" value="Genomic_DNA"/>
</dbReference>
<dbReference type="Proteomes" id="UP000305881">
    <property type="component" value="Chromosome"/>
</dbReference>
<evidence type="ECO:0000313" key="1">
    <source>
        <dbReference type="EMBL" id="QCW83616.1"/>
    </source>
</evidence>
<dbReference type="AlphaFoldDB" id="A0A4P9UV84"/>
<dbReference type="RefSeq" id="WP_017842576.1">
    <property type="nucleotide sequence ID" value="NZ_CP035467.1"/>
</dbReference>
<keyword evidence="2" id="KW-1185">Reference proteome</keyword>